<gene>
    <name evidence="1" type="ORF">HNO88_004434</name>
</gene>
<evidence type="ECO:0000313" key="1">
    <source>
        <dbReference type="EMBL" id="MBB4861080.1"/>
    </source>
</evidence>
<proteinExistence type="predicted"/>
<comment type="caution">
    <text evidence="1">The sequence shown here is derived from an EMBL/GenBank/DDBJ whole genome shotgun (WGS) entry which is preliminary data.</text>
</comment>
<dbReference type="Proteomes" id="UP000555448">
    <property type="component" value="Unassembled WGS sequence"/>
</dbReference>
<sequence>MANGRFQPAKDRAGGPISGTWASRIHLAQSSSDTGAEHPRLNYESEFEYRVDRDGKATGCRSISAIGIAPVKCADALGRRVMTPPTGETFSGGTMTLRTIRTFKPD</sequence>
<evidence type="ECO:0000313" key="2">
    <source>
        <dbReference type="Proteomes" id="UP000555448"/>
    </source>
</evidence>
<dbReference type="AlphaFoldDB" id="A0A7W7NZA2"/>
<keyword evidence="2" id="KW-1185">Reference proteome</keyword>
<organism evidence="1 2">
    <name type="scientific">Novosphingobium chloroacetimidivorans</name>
    <dbReference type="NCBI Taxonomy" id="1428314"/>
    <lineage>
        <taxon>Bacteria</taxon>
        <taxon>Pseudomonadati</taxon>
        <taxon>Pseudomonadota</taxon>
        <taxon>Alphaproteobacteria</taxon>
        <taxon>Sphingomonadales</taxon>
        <taxon>Sphingomonadaceae</taxon>
        <taxon>Novosphingobium</taxon>
    </lineage>
</organism>
<reference evidence="1 2" key="1">
    <citation type="submission" date="2020-08" db="EMBL/GenBank/DDBJ databases">
        <title>Functional genomics of gut bacteria from endangered species of beetles.</title>
        <authorList>
            <person name="Carlos-Shanley C."/>
        </authorList>
    </citation>
    <scope>NUCLEOTIDE SEQUENCE [LARGE SCALE GENOMIC DNA]</scope>
    <source>
        <strain evidence="1 2">S00245</strain>
    </source>
</reference>
<name>A0A7W7NZA2_9SPHN</name>
<dbReference type="EMBL" id="JACHLR010000053">
    <property type="protein sequence ID" value="MBB4861080.1"/>
    <property type="molecule type" value="Genomic_DNA"/>
</dbReference>
<protein>
    <submittedName>
        <fullName evidence="1">Uncharacterized protein</fullName>
    </submittedName>
</protein>
<accession>A0A7W7NZA2</accession>